<sequence length="74" mass="7413">MRPLDSAGAAEVPEPGLRLADDAPQGAIEEPAAAEAGGTPGPGRCWLFGSSPCGLCAPQGECGVRTRAWVLPLG</sequence>
<evidence type="ECO:0000313" key="3">
    <source>
        <dbReference type="Proteomes" id="UP000291022"/>
    </source>
</evidence>
<evidence type="ECO:0000256" key="1">
    <source>
        <dbReference type="SAM" id="MobiDB-lite"/>
    </source>
</evidence>
<dbReference type="Ensembl" id="ENSUAMT00000000651.1">
    <property type="protein sequence ID" value="ENSUAMP00000000557.1"/>
    <property type="gene ID" value="ENSUAMG00000000573.1"/>
</dbReference>
<keyword evidence="3" id="KW-1185">Reference proteome</keyword>
<dbReference type="Proteomes" id="UP000291022">
    <property type="component" value="Unassembled WGS sequence"/>
</dbReference>
<proteinExistence type="predicted"/>
<evidence type="ECO:0000313" key="2">
    <source>
        <dbReference type="Ensembl" id="ENSUAMP00000000557.1"/>
    </source>
</evidence>
<dbReference type="STRING" id="9643.ENSUAMP00000000557"/>
<reference evidence="3" key="1">
    <citation type="submission" date="2016-06" db="EMBL/GenBank/DDBJ databases">
        <title>De novo assembly and RNA-Seq shows season-dependent expression and editing in black bear kidneys.</title>
        <authorList>
            <person name="Korstanje R."/>
            <person name="Srivastava A."/>
            <person name="Sarsani V.K."/>
            <person name="Sheehan S.M."/>
            <person name="Seger R.L."/>
            <person name="Barter M.E."/>
            <person name="Lindqvist C."/>
            <person name="Brody L.C."/>
            <person name="Mullikin J.C."/>
        </authorList>
    </citation>
    <scope>NUCLEOTIDE SEQUENCE [LARGE SCALE GENOMIC DNA]</scope>
</reference>
<reference evidence="2" key="3">
    <citation type="submission" date="2025-09" db="UniProtKB">
        <authorList>
            <consortium name="Ensembl"/>
        </authorList>
    </citation>
    <scope>IDENTIFICATION</scope>
</reference>
<reference evidence="2" key="2">
    <citation type="submission" date="2025-08" db="UniProtKB">
        <authorList>
            <consortium name="Ensembl"/>
        </authorList>
    </citation>
    <scope>IDENTIFICATION</scope>
</reference>
<name>A0A452Q9A2_URSAM</name>
<organism evidence="2 3">
    <name type="scientific">Ursus americanus</name>
    <name type="common">American black bear</name>
    <name type="synonym">Euarctos americanus</name>
    <dbReference type="NCBI Taxonomy" id="9643"/>
    <lineage>
        <taxon>Eukaryota</taxon>
        <taxon>Metazoa</taxon>
        <taxon>Chordata</taxon>
        <taxon>Craniata</taxon>
        <taxon>Vertebrata</taxon>
        <taxon>Euteleostomi</taxon>
        <taxon>Mammalia</taxon>
        <taxon>Eutheria</taxon>
        <taxon>Laurasiatheria</taxon>
        <taxon>Carnivora</taxon>
        <taxon>Caniformia</taxon>
        <taxon>Ursidae</taxon>
        <taxon>Ursus</taxon>
    </lineage>
</organism>
<feature type="region of interest" description="Disordered" evidence="1">
    <location>
        <begin position="1"/>
        <end position="26"/>
    </location>
</feature>
<protein>
    <submittedName>
        <fullName evidence="2">Uncharacterized protein</fullName>
    </submittedName>
</protein>
<accession>A0A452Q9A2</accession>
<dbReference type="AlphaFoldDB" id="A0A452Q9A2"/>